<dbReference type="Proteomes" id="UP000887565">
    <property type="component" value="Unplaced"/>
</dbReference>
<evidence type="ECO:0000313" key="2">
    <source>
        <dbReference type="Proteomes" id="UP000887565"/>
    </source>
</evidence>
<proteinExistence type="predicted"/>
<protein>
    <submittedName>
        <fullName evidence="3">Uncharacterized protein</fullName>
    </submittedName>
</protein>
<keyword evidence="2" id="KW-1185">Reference proteome</keyword>
<evidence type="ECO:0000256" key="1">
    <source>
        <dbReference type="SAM" id="MobiDB-lite"/>
    </source>
</evidence>
<feature type="region of interest" description="Disordered" evidence="1">
    <location>
        <begin position="1"/>
        <end position="22"/>
    </location>
</feature>
<evidence type="ECO:0000313" key="3">
    <source>
        <dbReference type="WBParaSite" id="nRc.2.0.1.t11848-RA"/>
    </source>
</evidence>
<dbReference type="WBParaSite" id="nRc.2.0.1.t11848-RA">
    <property type="protein sequence ID" value="nRc.2.0.1.t11848-RA"/>
    <property type="gene ID" value="nRc.2.0.1.g11848"/>
</dbReference>
<accession>A0A915IDH8</accession>
<name>A0A915IDH8_ROMCU</name>
<reference evidence="3" key="1">
    <citation type="submission" date="2022-11" db="UniProtKB">
        <authorList>
            <consortium name="WormBaseParasite"/>
        </authorList>
    </citation>
    <scope>IDENTIFICATION</scope>
</reference>
<organism evidence="2 3">
    <name type="scientific">Romanomermis culicivorax</name>
    <name type="common">Nematode worm</name>
    <dbReference type="NCBI Taxonomy" id="13658"/>
    <lineage>
        <taxon>Eukaryota</taxon>
        <taxon>Metazoa</taxon>
        <taxon>Ecdysozoa</taxon>
        <taxon>Nematoda</taxon>
        <taxon>Enoplea</taxon>
        <taxon>Dorylaimia</taxon>
        <taxon>Mermithida</taxon>
        <taxon>Mermithoidea</taxon>
        <taxon>Mermithidae</taxon>
        <taxon>Romanomermis</taxon>
    </lineage>
</organism>
<dbReference type="AlphaFoldDB" id="A0A915IDH8"/>
<sequence>MSNFSNGDQPNADACTTRGEGRAASSITADTLRREFMQNFNVRHPKNGDLVDGRYAVRRKLGEGGFGADGQQIVQMLPKICIVKLEYLLFISGKQITVTNAFRKITPSLDVSISIEPVALLVYLVQGFSTEANSTDMVTLHKKIVIDVNEMGCSTMGNLMN</sequence>